<dbReference type="AlphaFoldDB" id="A0AB34IEG0"/>
<dbReference type="Proteomes" id="UP001515480">
    <property type="component" value="Unassembled WGS sequence"/>
</dbReference>
<dbReference type="Gene3D" id="3.40.50.12780">
    <property type="entry name" value="N-terminal domain of ligase-like"/>
    <property type="match status" value="1"/>
</dbReference>
<dbReference type="InterPro" id="IPR018391">
    <property type="entry name" value="PQQ_b-propeller_rpt"/>
</dbReference>
<reference evidence="5 6" key="1">
    <citation type="journal article" date="2024" name="Science">
        <title>Giant polyketide synthase enzymes in the biosynthesis of giant marine polyether toxins.</title>
        <authorList>
            <person name="Fallon T.R."/>
            <person name="Shende V.V."/>
            <person name="Wierzbicki I.H."/>
            <person name="Pendleton A.L."/>
            <person name="Watervoot N.F."/>
            <person name="Auber R.P."/>
            <person name="Gonzalez D.J."/>
            <person name="Wisecaver J.H."/>
            <person name="Moore B.S."/>
        </authorList>
    </citation>
    <scope>NUCLEOTIDE SEQUENCE [LARGE SCALE GENOMIC DNA]</scope>
    <source>
        <strain evidence="5 6">12B1</strain>
    </source>
</reference>
<evidence type="ECO:0000259" key="4">
    <source>
        <dbReference type="Pfam" id="PF13570"/>
    </source>
</evidence>
<comment type="caution">
    <text evidence="5">The sequence shown here is derived from an EMBL/GenBank/DDBJ whole genome shotgun (WGS) entry which is preliminary data.</text>
</comment>
<dbReference type="Pfam" id="PF13570">
    <property type="entry name" value="Beta-prop_ACSF4"/>
    <property type="match status" value="1"/>
</dbReference>
<dbReference type="PROSITE" id="PS00012">
    <property type="entry name" value="PHOSPHOPANTETHEINE"/>
    <property type="match status" value="1"/>
</dbReference>
<dbReference type="InterPro" id="IPR052091">
    <property type="entry name" value="Beta-ala_Activ/Resist"/>
</dbReference>
<evidence type="ECO:0000313" key="6">
    <source>
        <dbReference type="Proteomes" id="UP001515480"/>
    </source>
</evidence>
<dbReference type="SUPFAM" id="SSF56801">
    <property type="entry name" value="Acetyl-CoA synthetase-like"/>
    <property type="match status" value="1"/>
</dbReference>
<dbReference type="Pfam" id="PF13360">
    <property type="entry name" value="PQQ_2"/>
    <property type="match status" value="1"/>
</dbReference>
<proteinExistence type="predicted"/>
<dbReference type="SUPFAM" id="SSF50998">
    <property type="entry name" value="Quinoprotein alcohol dehydrogenase-like"/>
    <property type="match status" value="1"/>
</dbReference>
<feature type="domain" description="Pyrrolo-quinoline quinone repeat" evidence="3">
    <location>
        <begin position="726"/>
        <end position="796"/>
    </location>
</feature>
<feature type="region of interest" description="Disordered" evidence="1">
    <location>
        <begin position="643"/>
        <end position="685"/>
    </location>
</feature>
<dbReference type="PROSITE" id="PS00455">
    <property type="entry name" value="AMP_BINDING"/>
    <property type="match status" value="1"/>
</dbReference>
<evidence type="ECO:0000259" key="3">
    <source>
        <dbReference type="Pfam" id="PF13360"/>
    </source>
</evidence>
<protein>
    <recommendedName>
        <fullName evidence="7">AMP-dependent synthetase/ligase domain-containing protein</fullName>
    </recommendedName>
</protein>
<accession>A0AB34IEG0</accession>
<evidence type="ECO:0000313" key="5">
    <source>
        <dbReference type="EMBL" id="KAL1496152.1"/>
    </source>
</evidence>
<keyword evidence="6" id="KW-1185">Reference proteome</keyword>
<evidence type="ECO:0000256" key="1">
    <source>
        <dbReference type="SAM" id="MobiDB-lite"/>
    </source>
</evidence>
<dbReference type="SUPFAM" id="SSF47336">
    <property type="entry name" value="ACP-like"/>
    <property type="match status" value="1"/>
</dbReference>
<dbReference type="InterPro" id="IPR042099">
    <property type="entry name" value="ANL_N_sf"/>
</dbReference>
<evidence type="ECO:0008006" key="7">
    <source>
        <dbReference type="Google" id="ProtNLM"/>
    </source>
</evidence>
<dbReference type="InterPro" id="IPR002372">
    <property type="entry name" value="PQQ_rpt_dom"/>
</dbReference>
<dbReference type="InterPro" id="IPR000873">
    <property type="entry name" value="AMP-dep_synth/lig_dom"/>
</dbReference>
<dbReference type="Gene3D" id="3.30.300.30">
    <property type="match status" value="1"/>
</dbReference>
<organism evidence="5 6">
    <name type="scientific">Prymnesium parvum</name>
    <name type="common">Toxic golden alga</name>
    <dbReference type="NCBI Taxonomy" id="97485"/>
    <lineage>
        <taxon>Eukaryota</taxon>
        <taxon>Haptista</taxon>
        <taxon>Haptophyta</taxon>
        <taxon>Prymnesiophyceae</taxon>
        <taxon>Prymnesiales</taxon>
        <taxon>Prymnesiaceae</taxon>
        <taxon>Prymnesium</taxon>
    </lineage>
</organism>
<dbReference type="SMART" id="SM00564">
    <property type="entry name" value="PQQ"/>
    <property type="match status" value="5"/>
</dbReference>
<evidence type="ECO:0000259" key="2">
    <source>
        <dbReference type="Pfam" id="PF00501"/>
    </source>
</evidence>
<dbReference type="Pfam" id="PF00501">
    <property type="entry name" value="AMP-binding"/>
    <property type="match status" value="1"/>
</dbReference>
<dbReference type="InterPro" id="IPR045851">
    <property type="entry name" value="AMP-bd_C_sf"/>
</dbReference>
<gene>
    <name evidence="5" type="ORF">AB1Y20_014771</name>
</gene>
<dbReference type="PANTHER" id="PTHR44394:SF1">
    <property type="entry name" value="BETA-ALANINE-ACTIVATING ENZYME"/>
    <property type="match status" value="1"/>
</dbReference>
<sequence length="1190" mass="123760">MADASLAEASARLLAGELPAHDDALALIDQTSGAERRLSFAWLHAHASLLAASLQTVAPPRSLVALLSPRCAEAVAAVLATWRVGAAYLPLDVHAPRARLAFLLADASPAAAFASAAAASLAPPPTPLLLVDGSTPRPAPPLGSARRLPAGCAYVLYTSGSTGTPKGVIGARRGLARRLEWMWARLPFGRGELCAQRTPPTFVDALCETLGPLGRRVPLLLLPHRAEVRPEAMGAALRRAAVSRLVLTPAALRLVLDAAVELPSLRCLALSGDALPASLGARACAAVGGGGVAPPHGAAGGGGGRVINLYGATEVAADATWHDVAAAAGAGVGRRLVCPLVCPLGQPIDGVRLVLLRVAAAEGGGGGGEEAEGWRWEEVAEGEVGEIVIGGECVCLGYLDRPELDAARFVRRGGEVWFRSGDLGEWDDAGALRFAGRMDHQLKVNGVRVEPREIEAAFDSFPSLLHVAVVPLDAADDASPVASSTPRLALCASLSSRAAPPLEPLVDETRALRSALHAAAAAWLPEGSRPCRYVVVGALPLLASGKVDRQAVRRAMPAMLAAVVGEVCGGAVGWDVPFVEAGGNSLLAVRACDRLRRRGWVLEAEALLRADGCVAKASEAMRREGGEEKAAEWQALSSWWQASASGRGSDGESIHAPPSQASGASSLRREASPPRAAGEQDDLSPLPSRPFPPCAAAFSPLSLGKCVDASPLVACFAAADRRRHLTAFVGSHAGRVVAVDVASGAVRWSVTLPDRLEASCALSLDGSIVVVGCYDHRLYALSASDGARLWSFEAQGAIKAAACFLPTSQARALPRTIALPLLHLPPPIPTAGLASSTPSLPSSSHLPSLQLGDIVACGCFGSSLFALRAHSGAPLWRRAAEGPLFATPAADTSRRQLYLADLRGCVHCVRYDDDGLSLAWQYTTTRRRPPHSGGEPIFSSPLVCAASGNLCFGCMDRRMHCVSPRGELLWTFDAGGPIFSAPARAMALRSPPPAARGEAAGLGQSAAEEAAGKAEALEERLYFTSQAGQVFCLLAADGTLRWHQPAEVHGHSSAAVDTAEGQGYSARDYAAHVVCVGGVDGTVHVFGCADGTPLASYRLPGAIFSSPALCASRIIVGSRDDQLYCLEVLDAAASHLTPREGGAVPVPLDPDEPQGASIMIFGSEFNMDGFKYEFVMKLNCIASRLQSMSE</sequence>
<dbReference type="InterPro" id="IPR011047">
    <property type="entry name" value="Quinoprotein_ADH-like_sf"/>
</dbReference>
<dbReference type="InterPro" id="IPR006162">
    <property type="entry name" value="Ppantetheine_attach_site"/>
</dbReference>
<dbReference type="InterPro" id="IPR015943">
    <property type="entry name" value="WD40/YVTN_repeat-like_dom_sf"/>
</dbReference>
<feature type="domain" description="AMP-dependent synthetase/ligase" evidence="2">
    <location>
        <begin position="21"/>
        <end position="399"/>
    </location>
</feature>
<dbReference type="GO" id="GO:0043041">
    <property type="term" value="P:amino acid activation for nonribosomal peptide biosynthetic process"/>
    <property type="evidence" value="ECO:0007669"/>
    <property type="project" value="TreeGrafter"/>
</dbReference>
<dbReference type="InterPro" id="IPR020845">
    <property type="entry name" value="AMP-binding_CS"/>
</dbReference>
<feature type="domain" description="Pyrrolo-quinoline quinone repeat" evidence="4">
    <location>
        <begin position="853"/>
        <end position="1127"/>
    </location>
</feature>
<dbReference type="InterPro" id="IPR036736">
    <property type="entry name" value="ACP-like_sf"/>
</dbReference>
<dbReference type="Gene3D" id="1.10.1200.10">
    <property type="entry name" value="ACP-like"/>
    <property type="match status" value="1"/>
</dbReference>
<dbReference type="PANTHER" id="PTHR44394">
    <property type="entry name" value="BETA-ALANINE-ACTIVATING ENZYME"/>
    <property type="match status" value="1"/>
</dbReference>
<name>A0AB34IEG0_PRYPA</name>
<dbReference type="EMBL" id="JBGBPQ010000030">
    <property type="protein sequence ID" value="KAL1496152.1"/>
    <property type="molecule type" value="Genomic_DNA"/>
</dbReference>
<dbReference type="Gene3D" id="2.130.10.10">
    <property type="entry name" value="YVTN repeat-like/Quinoprotein amine dehydrogenase"/>
    <property type="match status" value="3"/>
</dbReference>